<accession>A0A7J0EMG2</accession>
<protein>
    <submittedName>
        <fullName evidence="1">Uncharacterized protein</fullName>
    </submittedName>
</protein>
<gene>
    <name evidence="1" type="ORF">Acr_05g0004060</name>
</gene>
<organism evidence="1 2">
    <name type="scientific">Actinidia rufa</name>
    <dbReference type="NCBI Taxonomy" id="165716"/>
    <lineage>
        <taxon>Eukaryota</taxon>
        <taxon>Viridiplantae</taxon>
        <taxon>Streptophyta</taxon>
        <taxon>Embryophyta</taxon>
        <taxon>Tracheophyta</taxon>
        <taxon>Spermatophyta</taxon>
        <taxon>Magnoliopsida</taxon>
        <taxon>eudicotyledons</taxon>
        <taxon>Gunneridae</taxon>
        <taxon>Pentapetalae</taxon>
        <taxon>asterids</taxon>
        <taxon>Ericales</taxon>
        <taxon>Actinidiaceae</taxon>
        <taxon>Actinidia</taxon>
    </lineage>
</organism>
<proteinExistence type="predicted"/>
<dbReference type="Proteomes" id="UP000585474">
    <property type="component" value="Unassembled WGS sequence"/>
</dbReference>
<reference evidence="1 2" key="1">
    <citation type="submission" date="2019-07" db="EMBL/GenBank/DDBJ databases">
        <title>De Novo Assembly of kiwifruit Actinidia rufa.</title>
        <authorList>
            <person name="Sugita-Konishi S."/>
            <person name="Sato K."/>
            <person name="Mori E."/>
            <person name="Abe Y."/>
            <person name="Kisaki G."/>
            <person name="Hamano K."/>
            <person name="Suezawa K."/>
            <person name="Otani M."/>
            <person name="Fukuda T."/>
            <person name="Manabe T."/>
            <person name="Gomi K."/>
            <person name="Tabuchi M."/>
            <person name="Akimitsu K."/>
            <person name="Kataoka I."/>
        </authorList>
    </citation>
    <scope>NUCLEOTIDE SEQUENCE [LARGE SCALE GENOMIC DNA]</scope>
    <source>
        <strain evidence="2">cv. Fuchu</strain>
    </source>
</reference>
<sequence>MTERNKLHFSERLEGLFMKAKEASALHEKQNQNREISNSVSIPLEEQTQRTQLKDYDRFVEKTAGLFKFGCDYSVQDFIGVESESDLFYFASVDLGYVFDELAEGEGEGGGVWLSCVVAAVDDLKYSAEVMELESLDGVIKEFLKENLFGY</sequence>
<name>A0A7J0EMG2_9ERIC</name>
<dbReference type="AlphaFoldDB" id="A0A7J0EMG2"/>
<evidence type="ECO:0000313" key="1">
    <source>
        <dbReference type="EMBL" id="GFY86767.1"/>
    </source>
</evidence>
<evidence type="ECO:0000313" key="2">
    <source>
        <dbReference type="Proteomes" id="UP000585474"/>
    </source>
</evidence>
<comment type="caution">
    <text evidence="1">The sequence shown here is derived from an EMBL/GenBank/DDBJ whole genome shotgun (WGS) entry which is preliminary data.</text>
</comment>
<dbReference type="EMBL" id="BJWL01000005">
    <property type="protein sequence ID" value="GFY86767.1"/>
    <property type="molecule type" value="Genomic_DNA"/>
</dbReference>
<keyword evidence="2" id="KW-1185">Reference proteome</keyword>